<accession>A0A9P4V2H1</accession>
<comment type="caution">
    <text evidence="2">The sequence shown here is derived from an EMBL/GenBank/DDBJ whole genome shotgun (WGS) entry which is preliminary data.</text>
</comment>
<evidence type="ECO:0000313" key="3">
    <source>
        <dbReference type="Proteomes" id="UP000799444"/>
    </source>
</evidence>
<protein>
    <submittedName>
        <fullName evidence="2">Uncharacterized protein</fullName>
    </submittedName>
</protein>
<organism evidence="2 3">
    <name type="scientific">Polyplosphaeria fusca</name>
    <dbReference type="NCBI Taxonomy" id="682080"/>
    <lineage>
        <taxon>Eukaryota</taxon>
        <taxon>Fungi</taxon>
        <taxon>Dikarya</taxon>
        <taxon>Ascomycota</taxon>
        <taxon>Pezizomycotina</taxon>
        <taxon>Dothideomycetes</taxon>
        <taxon>Pleosporomycetidae</taxon>
        <taxon>Pleosporales</taxon>
        <taxon>Tetraplosphaeriaceae</taxon>
        <taxon>Polyplosphaeria</taxon>
    </lineage>
</organism>
<keyword evidence="3" id="KW-1185">Reference proteome</keyword>
<gene>
    <name evidence="2" type="ORF">EJ04DRAFT_510291</name>
</gene>
<feature type="compositionally biased region" description="Basic and acidic residues" evidence="1">
    <location>
        <begin position="175"/>
        <end position="188"/>
    </location>
</feature>
<name>A0A9P4V2H1_9PLEO</name>
<proteinExistence type="predicted"/>
<feature type="compositionally biased region" description="Polar residues" evidence="1">
    <location>
        <begin position="367"/>
        <end position="378"/>
    </location>
</feature>
<dbReference type="Proteomes" id="UP000799444">
    <property type="component" value="Unassembled WGS sequence"/>
</dbReference>
<dbReference type="AlphaFoldDB" id="A0A9P4V2H1"/>
<feature type="region of interest" description="Disordered" evidence="1">
    <location>
        <begin position="363"/>
        <end position="399"/>
    </location>
</feature>
<sequence length="399" mass="43549">MARPKSMPDFSALLDASTPLTAREHARKKPSISLAAGLIMNSTESPKNFSNSPVRMRQDGEGELSENLFYAYAQKVYGPSDYAQAPPYVLTFANASVANQWWNLVQSEYPSSTREGPQLFILKGEDMQEQIQDNPRFYALQNKWFYSPASETTPVIPLQDWKGNPVDASPAPARRKTDSGIPESKEEDAPSFDMATLNDTLSRMNAMISENAAQIKALSVAQGEGLQRMQEINESTTTQIKTLADGQTKLQSLISDNASHYIALSNSSFANQEQAKSVLQSNADNIQALAQAQTQLAHTCAGMLKTIDGLGSTVSRVGDNVSQLQHSSSTDFSSSTPFSNVGNRISPPPRKLNRKIKGVWYEYDSGSPMSSPRQSVSMASPRMSHMLATPPKSPASTKV</sequence>
<evidence type="ECO:0000256" key="1">
    <source>
        <dbReference type="SAM" id="MobiDB-lite"/>
    </source>
</evidence>
<feature type="region of interest" description="Disordered" evidence="1">
    <location>
        <begin position="325"/>
        <end position="350"/>
    </location>
</feature>
<reference evidence="2" key="1">
    <citation type="journal article" date="2020" name="Stud. Mycol.">
        <title>101 Dothideomycetes genomes: a test case for predicting lifestyles and emergence of pathogens.</title>
        <authorList>
            <person name="Haridas S."/>
            <person name="Albert R."/>
            <person name="Binder M."/>
            <person name="Bloem J."/>
            <person name="Labutti K."/>
            <person name="Salamov A."/>
            <person name="Andreopoulos B."/>
            <person name="Baker S."/>
            <person name="Barry K."/>
            <person name="Bills G."/>
            <person name="Bluhm B."/>
            <person name="Cannon C."/>
            <person name="Castanera R."/>
            <person name="Culley D."/>
            <person name="Daum C."/>
            <person name="Ezra D."/>
            <person name="Gonzalez J."/>
            <person name="Henrissat B."/>
            <person name="Kuo A."/>
            <person name="Liang C."/>
            <person name="Lipzen A."/>
            <person name="Lutzoni F."/>
            <person name="Magnuson J."/>
            <person name="Mondo S."/>
            <person name="Nolan M."/>
            <person name="Ohm R."/>
            <person name="Pangilinan J."/>
            <person name="Park H.-J."/>
            <person name="Ramirez L."/>
            <person name="Alfaro M."/>
            <person name="Sun H."/>
            <person name="Tritt A."/>
            <person name="Yoshinaga Y."/>
            <person name="Zwiers L.-H."/>
            <person name="Turgeon B."/>
            <person name="Goodwin S."/>
            <person name="Spatafora J."/>
            <person name="Crous P."/>
            <person name="Grigoriev I."/>
        </authorList>
    </citation>
    <scope>NUCLEOTIDE SEQUENCE</scope>
    <source>
        <strain evidence="2">CBS 125425</strain>
    </source>
</reference>
<feature type="compositionally biased region" description="Low complexity" evidence="1">
    <location>
        <begin position="327"/>
        <end position="339"/>
    </location>
</feature>
<dbReference type="EMBL" id="ML996116">
    <property type="protein sequence ID" value="KAF2737397.1"/>
    <property type="molecule type" value="Genomic_DNA"/>
</dbReference>
<evidence type="ECO:0000313" key="2">
    <source>
        <dbReference type="EMBL" id="KAF2737397.1"/>
    </source>
</evidence>
<dbReference type="OrthoDB" id="5364171at2759"/>
<feature type="region of interest" description="Disordered" evidence="1">
    <location>
        <begin position="156"/>
        <end position="191"/>
    </location>
</feature>